<dbReference type="Gene3D" id="1.10.510.10">
    <property type="entry name" value="Transferase(Phosphotransferase) domain 1"/>
    <property type="match status" value="1"/>
</dbReference>
<keyword evidence="3" id="KW-0479">Metal-binding</keyword>
<dbReference type="SUPFAM" id="SSF56112">
    <property type="entry name" value="Protein kinase-like (PK-like)"/>
    <property type="match status" value="1"/>
</dbReference>
<dbReference type="PANTHER" id="PTHR43270">
    <property type="entry name" value="BETA-ALA-HIS DIPEPTIDASE"/>
    <property type="match status" value="1"/>
</dbReference>
<dbReference type="Pfam" id="PF01546">
    <property type="entry name" value="Peptidase_M20"/>
    <property type="match status" value="2"/>
</dbReference>
<dbReference type="GO" id="GO:0008233">
    <property type="term" value="F:peptidase activity"/>
    <property type="evidence" value="ECO:0007669"/>
    <property type="project" value="UniProtKB-KW"/>
</dbReference>
<dbReference type="CDD" id="cd18669">
    <property type="entry name" value="M20_18_42"/>
    <property type="match status" value="1"/>
</dbReference>
<gene>
    <name evidence="6" type="ORF">RDB_LOCUS138082</name>
</gene>
<comment type="similarity">
    <text evidence="1">Belongs to the peptidase M20A family.</text>
</comment>
<dbReference type="CDD" id="cd05676">
    <property type="entry name" value="M20_dipept_like_CNDP"/>
    <property type="match status" value="1"/>
</dbReference>
<dbReference type="GO" id="GO:0046872">
    <property type="term" value="F:metal ion binding"/>
    <property type="evidence" value="ECO:0007669"/>
    <property type="project" value="UniProtKB-KW"/>
</dbReference>
<dbReference type="EMBL" id="CAJMWZ010007254">
    <property type="protein sequence ID" value="CAE6534911.1"/>
    <property type="molecule type" value="Genomic_DNA"/>
</dbReference>
<sequence length="863" mass="95538">MRPIVVTILLEWKAFEDIRLEPLKTWIFIIQHGLQMFLRVLQGLEDRKLRWLPLSVVDLAGKVKPIGTGEAEGGARVAHYTTVWKEFNYVKQNREEDTYVSMFLYETTYAPKWYSKSTPVAIKLAPNKAFNKQPSIALLHKPNWDSRERVQILKDTIEAIAYLHDHLNGSIAHGNIQPYVVTHPSSYVSLSAMAAGPLVPSLYCSPEQHAESGKDRIFLPTLATDIWSFGSIVLSMFSMAFRHKDPASHAAQLTAGIISYELDETSETGGWTKRLVESMLMLEPARRQTINSKMSAAPKEFLDYVDAHKDAFIKRLANAIAIPSVSGDASYRKHVHDMGHFVQRELEAVGVATKLVPLGPQELDGQTVELPPVVFGRLGEDKNKKTVLIYAHYDVQPALLSDGWTHDPFVLTHDKANDRLYGRGSSDDKGPLLGWINVLEAHKALGIELPVNLRICFEVELPPVVFGRLGEDKNKKTVLIYAHYDVQPALLSDGWTHDPFVLTHDKATDRLYGRGSSDDKGPLLGWINVLEAHKALGIELPVNLRVCFEGMEESGSEGLDDLIQAEAGPGKFFDGVDCVCISDNYWLNDVTPCLTYGLRGISYFKVTISGPAKDLHSGLFGNCVHEPMTDLFHLFSKLVTPQGEILIPGINELVDELTPEERERYERMDYSIADINESVGASIAISDNKAEVLMGKMRYPSLSIHGIEGAFSAAGAKTVIPAKISGKFSVRLVPSMTPEQVDRLVIKFLESEFAKLNSKSQLTVENLHGGKPYLADPNHWNFVAAAKATHAIYGKQPDLTREGGSIPVTLTFADALGVNVLLLPMGRGSDGAHSTNEKLDLSNYINGTKVLGTYLHEIANTTK</sequence>
<dbReference type="InterPro" id="IPR051458">
    <property type="entry name" value="Cyt/Met_Dipeptidase"/>
</dbReference>
<dbReference type="Proteomes" id="UP000663850">
    <property type="component" value="Unassembled WGS sequence"/>
</dbReference>
<protein>
    <recommendedName>
        <fullName evidence="5">Peptidase M20 dimerisation domain-containing protein</fullName>
    </recommendedName>
</protein>
<dbReference type="Gene3D" id="3.40.630.10">
    <property type="entry name" value="Zn peptidases"/>
    <property type="match status" value="2"/>
</dbReference>
<feature type="domain" description="Peptidase M20 dimerisation" evidence="5">
    <location>
        <begin position="596"/>
        <end position="754"/>
    </location>
</feature>
<dbReference type="SUPFAM" id="SSF53187">
    <property type="entry name" value="Zn-dependent exopeptidases"/>
    <property type="match status" value="2"/>
</dbReference>
<dbReference type="InterPro" id="IPR002933">
    <property type="entry name" value="Peptidase_M20"/>
</dbReference>
<dbReference type="Pfam" id="PF07687">
    <property type="entry name" value="M20_dimer"/>
    <property type="match status" value="1"/>
</dbReference>
<dbReference type="InterPro" id="IPR011009">
    <property type="entry name" value="Kinase-like_dom_sf"/>
</dbReference>
<comment type="caution">
    <text evidence="6">The sequence shown here is derived from an EMBL/GenBank/DDBJ whole genome shotgun (WGS) entry which is preliminary data.</text>
</comment>
<dbReference type="InterPro" id="IPR001261">
    <property type="entry name" value="ArgE/DapE_CS"/>
</dbReference>
<proteinExistence type="inferred from homology"/>
<accession>A0A8H3HPG7</accession>
<evidence type="ECO:0000313" key="7">
    <source>
        <dbReference type="Proteomes" id="UP000663850"/>
    </source>
</evidence>
<reference evidence="6" key="1">
    <citation type="submission" date="2021-01" db="EMBL/GenBank/DDBJ databases">
        <authorList>
            <person name="Kaushik A."/>
        </authorList>
    </citation>
    <scope>NUCLEOTIDE SEQUENCE</scope>
    <source>
        <strain evidence="6">Type strain: AG8-Rh-89/</strain>
    </source>
</reference>
<dbReference type="AlphaFoldDB" id="A0A8H3HPG7"/>
<dbReference type="Gene3D" id="3.30.70.360">
    <property type="match status" value="1"/>
</dbReference>
<evidence type="ECO:0000313" key="6">
    <source>
        <dbReference type="EMBL" id="CAE6534911.1"/>
    </source>
</evidence>
<dbReference type="PANTHER" id="PTHR43270:SF4">
    <property type="entry name" value="CARNOSINE DIPEPTIDASE 2, ISOFORM A"/>
    <property type="match status" value="1"/>
</dbReference>
<dbReference type="GO" id="GO:0006508">
    <property type="term" value="P:proteolysis"/>
    <property type="evidence" value="ECO:0007669"/>
    <property type="project" value="UniProtKB-KW"/>
</dbReference>
<evidence type="ECO:0000256" key="2">
    <source>
        <dbReference type="ARBA" id="ARBA00022670"/>
    </source>
</evidence>
<dbReference type="InterPro" id="IPR011650">
    <property type="entry name" value="Peptidase_M20_dimer"/>
</dbReference>
<organism evidence="6 7">
    <name type="scientific">Rhizoctonia solani</name>
    <dbReference type="NCBI Taxonomy" id="456999"/>
    <lineage>
        <taxon>Eukaryota</taxon>
        <taxon>Fungi</taxon>
        <taxon>Dikarya</taxon>
        <taxon>Basidiomycota</taxon>
        <taxon>Agaricomycotina</taxon>
        <taxon>Agaricomycetes</taxon>
        <taxon>Cantharellales</taxon>
        <taxon>Ceratobasidiaceae</taxon>
        <taxon>Rhizoctonia</taxon>
    </lineage>
</organism>
<name>A0A8H3HPG7_9AGAM</name>
<keyword evidence="4" id="KW-0378">Hydrolase</keyword>
<evidence type="ECO:0000256" key="3">
    <source>
        <dbReference type="ARBA" id="ARBA00022723"/>
    </source>
</evidence>
<evidence type="ECO:0000259" key="5">
    <source>
        <dbReference type="Pfam" id="PF07687"/>
    </source>
</evidence>
<keyword evidence="2" id="KW-0645">Protease</keyword>
<evidence type="ECO:0000256" key="1">
    <source>
        <dbReference type="ARBA" id="ARBA00006247"/>
    </source>
</evidence>
<dbReference type="PROSITE" id="PS00759">
    <property type="entry name" value="ARGE_DAPE_CPG2_2"/>
    <property type="match status" value="1"/>
</dbReference>
<evidence type="ECO:0000256" key="4">
    <source>
        <dbReference type="ARBA" id="ARBA00022801"/>
    </source>
</evidence>